<gene>
    <name evidence="8" type="ORF">N8K70_16055</name>
</gene>
<dbReference type="GO" id="GO:0055085">
    <property type="term" value="P:transmembrane transport"/>
    <property type="evidence" value="ECO:0007669"/>
    <property type="project" value="TreeGrafter"/>
</dbReference>
<dbReference type="AlphaFoldDB" id="A0AA97FG71"/>
<dbReference type="InterPro" id="IPR002549">
    <property type="entry name" value="AI-2E-like"/>
</dbReference>
<dbReference type="Proteomes" id="UP001305498">
    <property type="component" value="Chromosome"/>
</dbReference>
<dbReference type="GO" id="GO:0016020">
    <property type="term" value="C:membrane"/>
    <property type="evidence" value="ECO:0007669"/>
    <property type="project" value="UniProtKB-SubCell"/>
</dbReference>
<evidence type="ECO:0000256" key="4">
    <source>
        <dbReference type="ARBA" id="ARBA00022989"/>
    </source>
</evidence>
<feature type="transmembrane region" description="Helical" evidence="7">
    <location>
        <begin position="159"/>
        <end position="184"/>
    </location>
</feature>
<feature type="transmembrane region" description="Helical" evidence="7">
    <location>
        <begin position="73"/>
        <end position="98"/>
    </location>
</feature>
<evidence type="ECO:0000256" key="5">
    <source>
        <dbReference type="ARBA" id="ARBA00023136"/>
    </source>
</evidence>
<feature type="region of interest" description="Disordered" evidence="6">
    <location>
        <begin position="356"/>
        <end position="385"/>
    </location>
</feature>
<dbReference type="RefSeq" id="WP_317139358.1">
    <property type="nucleotide sequence ID" value="NZ_CP118157.1"/>
</dbReference>
<evidence type="ECO:0000256" key="3">
    <source>
        <dbReference type="ARBA" id="ARBA00022692"/>
    </source>
</evidence>
<feature type="transmembrane region" description="Helical" evidence="7">
    <location>
        <begin position="285"/>
        <end position="306"/>
    </location>
</feature>
<comment type="similarity">
    <text evidence="2">Belongs to the autoinducer-2 exporter (AI-2E) (TC 2.A.86) family.</text>
</comment>
<protein>
    <submittedName>
        <fullName evidence="8">AI-2E family transporter</fullName>
    </submittedName>
</protein>
<feature type="transmembrane region" description="Helical" evidence="7">
    <location>
        <begin position="40"/>
        <end position="61"/>
    </location>
</feature>
<dbReference type="PANTHER" id="PTHR21716">
    <property type="entry name" value="TRANSMEMBRANE PROTEIN"/>
    <property type="match status" value="1"/>
</dbReference>
<evidence type="ECO:0000256" key="6">
    <source>
        <dbReference type="SAM" id="MobiDB-lite"/>
    </source>
</evidence>
<evidence type="ECO:0000256" key="2">
    <source>
        <dbReference type="ARBA" id="ARBA00009773"/>
    </source>
</evidence>
<feature type="transmembrane region" description="Helical" evidence="7">
    <location>
        <begin position="318"/>
        <end position="349"/>
    </location>
</feature>
<keyword evidence="4 7" id="KW-1133">Transmembrane helix</keyword>
<dbReference type="KEGG" id="mbet:N8K70_16055"/>
<accession>A0AA97FG71</accession>
<keyword evidence="9" id="KW-1185">Reference proteome</keyword>
<reference evidence="8 9" key="1">
    <citation type="submission" date="2023-02" db="EMBL/GenBank/DDBJ databases">
        <title>Microbacterium betulae sp. nov., isolated from birch wood.</title>
        <authorList>
            <person name="Pasciak M."/>
            <person name="Pawlik K.J."/>
            <person name="Martynowski D."/>
            <person name="Laczmanski L."/>
            <person name="Ciekot J."/>
            <person name="Szponar B."/>
            <person name="Wojcik-Fatla A."/>
            <person name="Mackiewicz B."/>
            <person name="Farian E."/>
            <person name="Cholewa G."/>
            <person name="Cholewa A."/>
            <person name="Dutkiewicz J."/>
        </authorList>
    </citation>
    <scope>NUCLEOTIDE SEQUENCE [LARGE SCALE GENOMIC DNA]</scope>
    <source>
        <strain evidence="8 9">AB</strain>
    </source>
</reference>
<evidence type="ECO:0000256" key="1">
    <source>
        <dbReference type="ARBA" id="ARBA00004141"/>
    </source>
</evidence>
<dbReference type="PANTHER" id="PTHR21716:SF62">
    <property type="entry name" value="TRANSPORT PROTEIN YDBI-RELATED"/>
    <property type="match status" value="1"/>
</dbReference>
<evidence type="ECO:0000313" key="8">
    <source>
        <dbReference type="EMBL" id="WOF22886.1"/>
    </source>
</evidence>
<keyword evidence="5 7" id="KW-0472">Membrane</keyword>
<feature type="transmembrane region" description="Helical" evidence="7">
    <location>
        <begin position="12"/>
        <end position="34"/>
    </location>
</feature>
<dbReference type="EMBL" id="CP118157">
    <property type="protein sequence ID" value="WOF22886.1"/>
    <property type="molecule type" value="Genomic_DNA"/>
</dbReference>
<organism evidence="8 9">
    <name type="scientific">Microbacterium betulae</name>
    <dbReference type="NCBI Taxonomy" id="2981139"/>
    <lineage>
        <taxon>Bacteria</taxon>
        <taxon>Bacillati</taxon>
        <taxon>Actinomycetota</taxon>
        <taxon>Actinomycetes</taxon>
        <taxon>Micrococcales</taxon>
        <taxon>Microbacteriaceae</taxon>
        <taxon>Microbacterium</taxon>
    </lineage>
</organism>
<evidence type="ECO:0000313" key="9">
    <source>
        <dbReference type="Proteomes" id="UP001305498"/>
    </source>
</evidence>
<comment type="subcellular location">
    <subcellularLocation>
        <location evidence="1">Membrane</location>
        <topology evidence="1">Multi-pass membrane protein</topology>
    </subcellularLocation>
</comment>
<proteinExistence type="inferred from homology"/>
<feature type="transmembrane region" description="Helical" evidence="7">
    <location>
        <begin position="248"/>
        <end position="273"/>
    </location>
</feature>
<sequence>MPAAAPRSRRLLLVRPYRTGLLIALGALTVHTAWTLLGPLAPVMWCIGLAAFFAIGLAPLVGVFQRMRLPRPLAVAAVACTVLIALAGILLLIVPAVVEQTTQLLARADEFAASGAVDAIAADAQRFVPAALVDVRAVLDGMIAGLASGATMQTVSQGVVGAGAAIGNGVFLTTMVLVLTMYFLASGRWFRGQLVATLPRAHRRTGIRIARRVTDAVGQYFLGQLFLALLNGALSLLLLLATGSALPLLFAAVALVCALIPLIGIPLGAAIVIGAQALIAPADPVPWVTLAVWYLVYMAVEAYVIAPRVIGRTVAMPAVVVLLVTLVGGTLSGILGALLALPLVVAASASTLELRAARRERRPSRDGRRPRAGTADRMTPLASGA</sequence>
<name>A0AA97FG71_9MICO</name>
<feature type="transmembrane region" description="Helical" evidence="7">
    <location>
        <begin position="220"/>
        <end position="242"/>
    </location>
</feature>
<keyword evidence="3 7" id="KW-0812">Transmembrane</keyword>
<dbReference type="Pfam" id="PF01594">
    <property type="entry name" value="AI-2E_transport"/>
    <property type="match status" value="1"/>
</dbReference>
<evidence type="ECO:0000256" key="7">
    <source>
        <dbReference type="SAM" id="Phobius"/>
    </source>
</evidence>